<reference evidence="7 10" key="2">
    <citation type="submission" date="2017-02" db="EMBL/GenBank/DDBJ databases">
        <authorList>
            <consortium name="Pathogen Informatics"/>
        </authorList>
    </citation>
    <scope>NUCLEOTIDE SEQUENCE [LARGE SCALE GENOMIC DNA]</scope>
    <source>
        <strain evidence="8">Clo34</strain>
        <strain evidence="12">clo34</strain>
        <strain evidence="11">tl291</strain>
        <strain evidence="9">Tl291</strain>
        <strain evidence="7 10">VRECD0157</strain>
    </source>
</reference>
<dbReference type="SMART" id="SM00465">
    <property type="entry name" value="GIYc"/>
    <property type="match status" value="1"/>
</dbReference>
<dbReference type="KEGG" id="pdf:CD630DERM_15980"/>
<evidence type="ECO:0000313" key="11">
    <source>
        <dbReference type="Proteomes" id="UP000372533"/>
    </source>
</evidence>
<dbReference type="Pfam" id="PF01541">
    <property type="entry name" value="GIY-YIG"/>
    <property type="match status" value="1"/>
</dbReference>
<evidence type="ECO:0000313" key="10">
    <source>
        <dbReference type="Proteomes" id="UP000189137"/>
    </source>
</evidence>
<reference evidence="6" key="4">
    <citation type="submission" date="2021-06" db="EMBL/GenBank/DDBJ databases">
        <authorList>
            <consortium name="NCBI Pathogen Detection Project"/>
        </authorList>
    </citation>
    <scope>NUCLEOTIDE SEQUENCE</scope>
    <source>
        <strain evidence="6">HN1000</strain>
    </source>
</reference>
<reference evidence="3" key="1">
    <citation type="submission" date="2014-07" db="EMBL/GenBank/DDBJ databases">
        <authorList>
            <person name="Monot Marc"/>
        </authorList>
    </citation>
    <scope>NUCLEOTIDE SEQUENCE</scope>
    <source>
        <strain evidence="5">7032989</strain>
        <strain evidence="3">7032994</strain>
    </source>
</reference>
<dbReference type="EMBL" id="DAEPXK010000009">
    <property type="protein sequence ID" value="HBH1541792.1"/>
    <property type="molecule type" value="Genomic_DNA"/>
</dbReference>
<dbReference type="Gene3D" id="3.40.1440.10">
    <property type="entry name" value="GIY-YIG endonuclease"/>
    <property type="match status" value="1"/>
</dbReference>
<dbReference type="Proteomes" id="UP000878956">
    <property type="component" value="Unassembled WGS sequence"/>
</dbReference>
<dbReference type="PATRIC" id="fig|1496.1373.peg.1995"/>
<sequence length="103" mass="12242">MYFTYIIRCKDDSLYTGYTSNIVRRMNEHKLGINSKYTRAKGFEKLEVYFVTNTKSNAMKLEYYIKKLTRNKKLSIIKNPSILINLIDNKEDYIIGKEIEQLT</sequence>
<dbReference type="EMBL" id="CAAJVP010000001">
    <property type="protein sequence ID" value="VHX91606.1"/>
    <property type="molecule type" value="Genomic_DNA"/>
</dbReference>
<keyword evidence="3" id="KW-0255">Endonuclease</keyword>
<dbReference type="EMBL" id="LK933540">
    <property type="protein sequence ID" value="CDT82353.1"/>
    <property type="molecule type" value="Genomic_DNA"/>
</dbReference>
<reference evidence="6" key="3">
    <citation type="journal article" date="2018" name="Genome Biol.">
        <title>SKESA: strategic k-mer extension for scrupulous assemblies.</title>
        <authorList>
            <person name="Souvorov A."/>
            <person name="Agarwala R."/>
            <person name="Lipman D.J."/>
        </authorList>
    </citation>
    <scope>NUCLEOTIDE SEQUENCE</scope>
    <source>
        <strain evidence="6">HN1000</strain>
    </source>
</reference>
<organism evidence="3">
    <name type="scientific">Clostridioides difficile</name>
    <name type="common">Peptoclostridium difficile</name>
    <dbReference type="NCBI Taxonomy" id="1496"/>
    <lineage>
        <taxon>Bacteria</taxon>
        <taxon>Bacillati</taxon>
        <taxon>Bacillota</taxon>
        <taxon>Clostridia</taxon>
        <taxon>Peptostreptococcales</taxon>
        <taxon>Peptostreptococcaceae</taxon>
        <taxon>Clostridioides</taxon>
    </lineage>
</organism>
<evidence type="ECO:0000259" key="2">
    <source>
        <dbReference type="PROSITE" id="PS50164"/>
    </source>
</evidence>
<gene>
    <name evidence="5" type="ORF">BN1095_950009</name>
    <name evidence="4" type="ORF">BN1096_610035</name>
    <name evidence="3" type="ORF">BN1097_600031</name>
    <name evidence="6" type="ORF">KRM00_001261</name>
    <name evidence="9" type="ORF">SAMEA1402366_00021</name>
    <name evidence="8" type="ORF">SAMEA1402399_02437</name>
    <name evidence="7" type="ORF">SAMEA3375112_02828</name>
</gene>
<evidence type="ECO:0000313" key="12">
    <source>
        <dbReference type="Proteomes" id="UP000411588"/>
    </source>
</evidence>
<evidence type="ECO:0000256" key="1">
    <source>
        <dbReference type="ARBA" id="ARBA00007435"/>
    </source>
</evidence>
<keyword evidence="3" id="KW-0378">Hydrolase</keyword>
<dbReference type="GO" id="GO:0004519">
    <property type="term" value="F:endonuclease activity"/>
    <property type="evidence" value="ECO:0007669"/>
    <property type="project" value="UniProtKB-KW"/>
</dbReference>
<dbReference type="InterPro" id="IPR050190">
    <property type="entry name" value="UPF0213_domain"/>
</dbReference>
<evidence type="ECO:0000313" key="8">
    <source>
        <dbReference type="EMBL" id="VFD33151.1"/>
    </source>
</evidence>
<dbReference type="EMBL" id="LK932515">
    <property type="protein sequence ID" value="CDS87142.1"/>
    <property type="molecule type" value="Genomic_DNA"/>
</dbReference>
<evidence type="ECO:0000313" key="7">
    <source>
        <dbReference type="EMBL" id="SJS76162.1"/>
    </source>
</evidence>
<dbReference type="CDD" id="cd10456">
    <property type="entry name" value="GIY-YIG_UPF0213"/>
    <property type="match status" value="1"/>
</dbReference>
<dbReference type="OMA" id="VYVEQWP"/>
<accession>A0A031WCX9</accession>
<evidence type="ECO:0000313" key="4">
    <source>
        <dbReference type="EMBL" id="CDS87142.1"/>
    </source>
</evidence>
<dbReference type="Proteomes" id="UP000189137">
    <property type="component" value="Unassembled WGS sequence"/>
</dbReference>
<protein>
    <submittedName>
        <fullName evidence="4 8">Excinuclease ABC-like</fullName>
    </submittedName>
    <submittedName>
        <fullName evidence="6">GIY-YIG nuclease family protein</fullName>
    </submittedName>
    <submittedName>
        <fullName evidence="7">GIY-YIG nuclease superfamily protein</fullName>
    </submittedName>
    <submittedName>
        <fullName evidence="3">Putative endonuclease</fullName>
    </submittedName>
</protein>
<evidence type="ECO:0000313" key="5">
    <source>
        <dbReference type="EMBL" id="CDT82353.1"/>
    </source>
</evidence>
<dbReference type="AlphaFoldDB" id="A0A031WCX9"/>
<dbReference type="Proteomes" id="UP000411588">
    <property type="component" value="Unassembled WGS sequence"/>
</dbReference>
<dbReference type="SUPFAM" id="SSF82771">
    <property type="entry name" value="GIY-YIG endonuclease"/>
    <property type="match status" value="1"/>
</dbReference>
<dbReference type="PANTHER" id="PTHR34477:SF1">
    <property type="entry name" value="UPF0213 PROTEIN YHBQ"/>
    <property type="match status" value="1"/>
</dbReference>
<dbReference type="EMBL" id="FUPS01000010">
    <property type="protein sequence ID" value="SJS76162.1"/>
    <property type="molecule type" value="Genomic_DNA"/>
</dbReference>
<keyword evidence="3" id="KW-0540">Nuclease</keyword>
<dbReference type="RefSeq" id="WP_009889495.1">
    <property type="nucleotide sequence ID" value="NZ_AP031492.1"/>
</dbReference>
<name>A0A031WCX9_CLODI</name>
<dbReference type="GeneID" id="66354008"/>
<comment type="similarity">
    <text evidence="1">Belongs to the UPF0213 family.</text>
</comment>
<evidence type="ECO:0000313" key="3">
    <source>
        <dbReference type="EMBL" id="CDS86824.1"/>
    </source>
</evidence>
<feature type="domain" description="GIY-YIG" evidence="2">
    <location>
        <begin position="1"/>
        <end position="75"/>
    </location>
</feature>
<evidence type="ECO:0000313" key="6">
    <source>
        <dbReference type="EMBL" id="HBH1541792.1"/>
    </source>
</evidence>
<dbReference type="PANTHER" id="PTHR34477">
    <property type="entry name" value="UPF0213 PROTEIN YHBQ"/>
    <property type="match status" value="1"/>
</dbReference>
<dbReference type="InterPro" id="IPR000305">
    <property type="entry name" value="GIY-YIG_endonuc"/>
</dbReference>
<dbReference type="EMBL" id="LK932399">
    <property type="protein sequence ID" value="CDS86824.1"/>
    <property type="molecule type" value="Genomic_DNA"/>
</dbReference>
<dbReference type="InterPro" id="IPR035901">
    <property type="entry name" value="GIY-YIG_endonuc_sf"/>
</dbReference>
<evidence type="ECO:0000313" key="9">
    <source>
        <dbReference type="EMBL" id="VHX91606.1"/>
    </source>
</evidence>
<dbReference type="EMBL" id="CAADAN010000008">
    <property type="protein sequence ID" value="VFD33151.1"/>
    <property type="molecule type" value="Genomic_DNA"/>
</dbReference>
<dbReference type="PROSITE" id="PS50164">
    <property type="entry name" value="GIY_YIG"/>
    <property type="match status" value="1"/>
</dbReference>
<dbReference type="Proteomes" id="UP000372533">
    <property type="component" value="Unassembled WGS sequence"/>
</dbReference>
<proteinExistence type="inferred from homology"/>